<dbReference type="InterPro" id="IPR000644">
    <property type="entry name" value="CBS_dom"/>
</dbReference>
<organism evidence="4 5">
    <name type="scientific">Solirubrobacter deserti</name>
    <dbReference type="NCBI Taxonomy" id="2282478"/>
    <lineage>
        <taxon>Bacteria</taxon>
        <taxon>Bacillati</taxon>
        <taxon>Actinomycetota</taxon>
        <taxon>Thermoleophilia</taxon>
        <taxon>Solirubrobacterales</taxon>
        <taxon>Solirubrobacteraceae</taxon>
        <taxon>Solirubrobacter</taxon>
    </lineage>
</organism>
<protein>
    <submittedName>
        <fullName evidence="4">CBS domain-containing protein</fullName>
    </submittedName>
</protein>
<feature type="domain" description="CBS" evidence="3">
    <location>
        <begin position="72"/>
        <end position="127"/>
    </location>
</feature>
<dbReference type="Proteomes" id="UP001147700">
    <property type="component" value="Unassembled WGS sequence"/>
</dbReference>
<evidence type="ECO:0000313" key="4">
    <source>
        <dbReference type="EMBL" id="MDA0136988.1"/>
    </source>
</evidence>
<dbReference type="InterPro" id="IPR046342">
    <property type="entry name" value="CBS_dom_sf"/>
</dbReference>
<evidence type="ECO:0000256" key="2">
    <source>
        <dbReference type="PROSITE-ProRule" id="PRU00703"/>
    </source>
</evidence>
<keyword evidence="1 2" id="KW-0129">CBS domain</keyword>
<dbReference type="InterPro" id="IPR051257">
    <property type="entry name" value="Diverse_CBS-Domain"/>
</dbReference>
<dbReference type="Pfam" id="PF00571">
    <property type="entry name" value="CBS"/>
    <property type="match status" value="2"/>
</dbReference>
<proteinExistence type="predicted"/>
<sequence length="145" mass="15442">MLVGEVMTESVVTANPDAPVREIAELMRERNVGSVVLVRDGGAPVGFITDRDIALSVVAEGRTGEDRAAEHASSPVIKAEPDMEVEEASQRMIRHAVRRLVVVSGGSVVGVVTLDDLSSRGLEPELSARVTRAALPEYLFHARGG</sequence>
<reference evidence="4" key="1">
    <citation type="submission" date="2022-10" db="EMBL/GenBank/DDBJ databases">
        <title>The WGS of Solirubrobacter sp. CPCC 204708.</title>
        <authorList>
            <person name="Jiang Z."/>
        </authorList>
    </citation>
    <scope>NUCLEOTIDE SEQUENCE</scope>
    <source>
        <strain evidence="4">CPCC 204708</strain>
    </source>
</reference>
<dbReference type="PROSITE" id="PS51371">
    <property type="entry name" value="CBS"/>
    <property type="match status" value="2"/>
</dbReference>
<comment type="caution">
    <text evidence="4">The sequence shown here is derived from an EMBL/GenBank/DDBJ whole genome shotgun (WGS) entry which is preliminary data.</text>
</comment>
<evidence type="ECO:0000313" key="5">
    <source>
        <dbReference type="Proteomes" id="UP001147700"/>
    </source>
</evidence>
<keyword evidence="5" id="KW-1185">Reference proteome</keyword>
<dbReference type="SMART" id="SM00116">
    <property type="entry name" value="CBS"/>
    <property type="match status" value="2"/>
</dbReference>
<feature type="domain" description="CBS" evidence="3">
    <location>
        <begin position="7"/>
        <end position="65"/>
    </location>
</feature>
<name>A0ABT4REM6_9ACTN</name>
<accession>A0ABT4REM6</accession>
<dbReference type="Gene3D" id="3.10.580.10">
    <property type="entry name" value="CBS-domain"/>
    <property type="match status" value="1"/>
</dbReference>
<dbReference type="RefSeq" id="WP_202956153.1">
    <property type="nucleotide sequence ID" value="NZ_JAPCID010000007.1"/>
</dbReference>
<dbReference type="EMBL" id="JAPCID010000007">
    <property type="protein sequence ID" value="MDA0136988.1"/>
    <property type="molecule type" value="Genomic_DNA"/>
</dbReference>
<evidence type="ECO:0000256" key="1">
    <source>
        <dbReference type="ARBA" id="ARBA00023122"/>
    </source>
</evidence>
<dbReference type="PANTHER" id="PTHR43080:SF2">
    <property type="entry name" value="CBS DOMAIN-CONTAINING PROTEIN"/>
    <property type="match status" value="1"/>
</dbReference>
<dbReference type="PANTHER" id="PTHR43080">
    <property type="entry name" value="CBS DOMAIN-CONTAINING PROTEIN CBSX3, MITOCHONDRIAL"/>
    <property type="match status" value="1"/>
</dbReference>
<dbReference type="SUPFAM" id="SSF54631">
    <property type="entry name" value="CBS-domain pair"/>
    <property type="match status" value="1"/>
</dbReference>
<evidence type="ECO:0000259" key="3">
    <source>
        <dbReference type="PROSITE" id="PS51371"/>
    </source>
</evidence>
<gene>
    <name evidence="4" type="ORF">OJ962_05720</name>
</gene>